<dbReference type="HOGENOM" id="CLU_2300066_0_0_9"/>
<gene>
    <name evidence="3" type="ordered locus">Bsel_1833</name>
</gene>
<keyword evidence="1" id="KW-0732">Signal</keyword>
<dbReference type="InterPro" id="IPR018392">
    <property type="entry name" value="LysM"/>
</dbReference>
<proteinExistence type="predicted"/>
<keyword evidence="4" id="KW-1185">Reference proteome</keyword>
<protein>
    <recommendedName>
        <fullName evidence="2">LysM domain-containing protein</fullName>
    </recommendedName>
</protein>
<evidence type="ECO:0000313" key="4">
    <source>
        <dbReference type="Proteomes" id="UP000000271"/>
    </source>
</evidence>
<dbReference type="CDD" id="cd00118">
    <property type="entry name" value="LysM"/>
    <property type="match status" value="1"/>
</dbReference>
<dbReference type="EMBL" id="CP001791">
    <property type="protein sequence ID" value="ADH99339.1"/>
    <property type="molecule type" value="Genomic_DNA"/>
</dbReference>
<organism evidence="3 4">
    <name type="scientific">Bacillus selenitireducens (strain ATCC 700615 / DSM 15326 / MLS10)</name>
    <dbReference type="NCBI Taxonomy" id="439292"/>
    <lineage>
        <taxon>Bacteria</taxon>
        <taxon>Bacillati</taxon>
        <taxon>Bacillota</taxon>
        <taxon>Bacilli</taxon>
        <taxon>Bacillales</taxon>
        <taxon>Bacillaceae</taxon>
        <taxon>Salisediminibacterium</taxon>
    </lineage>
</organism>
<dbReference type="Pfam" id="PF01476">
    <property type="entry name" value="LysM"/>
    <property type="match status" value="1"/>
</dbReference>
<dbReference type="PROSITE" id="PS51782">
    <property type="entry name" value="LYSM"/>
    <property type="match status" value="1"/>
</dbReference>
<dbReference type="AlphaFoldDB" id="D6XU53"/>
<dbReference type="RefSeq" id="WP_013172761.1">
    <property type="nucleotide sequence ID" value="NC_014219.1"/>
</dbReference>
<evidence type="ECO:0000259" key="2">
    <source>
        <dbReference type="PROSITE" id="PS51782"/>
    </source>
</evidence>
<dbReference type="InterPro" id="IPR036779">
    <property type="entry name" value="LysM_dom_sf"/>
</dbReference>
<evidence type="ECO:0000256" key="1">
    <source>
        <dbReference type="SAM" id="SignalP"/>
    </source>
</evidence>
<dbReference type="Gene3D" id="3.10.350.10">
    <property type="entry name" value="LysM domain"/>
    <property type="match status" value="1"/>
</dbReference>
<reference evidence="3" key="1">
    <citation type="submission" date="2009-10" db="EMBL/GenBank/DDBJ databases">
        <title>Complete sequence of Bacillus selenitireducens MLS10.</title>
        <authorList>
            <consortium name="US DOE Joint Genome Institute"/>
            <person name="Lucas S."/>
            <person name="Copeland A."/>
            <person name="Lapidus A."/>
            <person name="Glavina del Rio T."/>
            <person name="Dalin E."/>
            <person name="Tice H."/>
            <person name="Bruce D."/>
            <person name="Goodwin L."/>
            <person name="Pitluck S."/>
            <person name="Sims D."/>
            <person name="Brettin T."/>
            <person name="Detter J.C."/>
            <person name="Han C."/>
            <person name="Larimer F."/>
            <person name="Land M."/>
            <person name="Hauser L."/>
            <person name="Kyrpides N."/>
            <person name="Ovchinnikova G."/>
            <person name="Stolz J."/>
        </authorList>
    </citation>
    <scope>NUCLEOTIDE SEQUENCE [LARGE SCALE GENOMIC DNA]</scope>
    <source>
        <strain evidence="3">MLS10</strain>
    </source>
</reference>
<dbReference type="STRING" id="439292.Bsel_1833"/>
<evidence type="ECO:0000313" key="3">
    <source>
        <dbReference type="EMBL" id="ADH99339.1"/>
    </source>
</evidence>
<dbReference type="OrthoDB" id="2679564at2"/>
<sequence length="100" mass="10697">MKRLGDISAILLMMAAVFFTFHTFDAASGSAPQYDGPVQQVIVYDGDNLWNIANRFSGHTSLTIEEAVEWIVIANELDGALVKPGQTLDVPAGGNGVAME</sequence>
<feature type="chain" id="PRO_5003090653" description="LysM domain-containing protein" evidence="1">
    <location>
        <begin position="27"/>
        <end position="100"/>
    </location>
</feature>
<dbReference type="KEGG" id="bse:Bsel_1833"/>
<feature type="domain" description="LysM" evidence="2">
    <location>
        <begin position="39"/>
        <end position="90"/>
    </location>
</feature>
<accession>D6XU53</accession>
<feature type="signal peptide" evidence="1">
    <location>
        <begin position="1"/>
        <end position="26"/>
    </location>
</feature>
<name>D6XU53_BACIE</name>
<dbReference type="Proteomes" id="UP000000271">
    <property type="component" value="Chromosome"/>
</dbReference>